<protein>
    <submittedName>
        <fullName evidence="4">Ankyrin repeat protein</fullName>
    </submittedName>
</protein>
<dbReference type="SMART" id="SM00248">
    <property type="entry name" value="ANK"/>
    <property type="match status" value="9"/>
</dbReference>
<feature type="repeat" description="ANK" evidence="3">
    <location>
        <begin position="78"/>
        <end position="110"/>
    </location>
</feature>
<keyword evidence="5" id="KW-1185">Reference proteome</keyword>
<sequence length="345" mass="36801">MSLSAYIDCIDSDGRTAFQLAAIHGHLNVVEKLLELGADEAHKDNDGAVALHYAVALGDVDLCRPLATSVTVNAIDRNGNHPLINACHTDNEQVIRELLNLGANVDHLSLNGQSAMRVAALSGNTKIVRILAEHITDWEQQDMDGTPLVHTLLINKQTAMAELLLTLGAFISAKDTHGRTCAHVVCAINDMCGARMLRRLAASFEVVDDGGRTPLLTAVWNCHLEISTYLLETVGVNPNSVDEQGASALSVAAQQGNRELVVLLLRMGAEPSLKDLAGRTAFDVATMYGHDTIRAVLQAASGSADSSGFGSVPNSPIAFRSLGRKSLKNTQTLIATSPRSTRKVL</sequence>
<reference evidence="4 5" key="1">
    <citation type="submission" date="2013-11" db="EMBL/GenBank/DDBJ databases">
        <title>Draft genome of the bovine lungworm Dictyocaulus viviparus.</title>
        <authorList>
            <person name="Mitreva M."/>
        </authorList>
    </citation>
    <scope>NUCLEOTIDE SEQUENCE [LARGE SCALE GENOMIC DNA]</scope>
    <source>
        <strain evidence="4 5">HannoverDv2000</strain>
    </source>
</reference>
<dbReference type="Pfam" id="PF12796">
    <property type="entry name" value="Ank_2"/>
    <property type="match status" value="2"/>
</dbReference>
<dbReference type="PANTHER" id="PTHR24198:SF165">
    <property type="entry name" value="ANKYRIN REPEAT-CONTAINING PROTEIN-RELATED"/>
    <property type="match status" value="1"/>
</dbReference>
<dbReference type="AlphaFoldDB" id="A0A0D8YD91"/>
<feature type="repeat" description="ANK" evidence="3">
    <location>
        <begin position="244"/>
        <end position="276"/>
    </location>
</feature>
<dbReference type="OrthoDB" id="427518at2759"/>
<organism evidence="4 5">
    <name type="scientific">Dictyocaulus viviparus</name>
    <name type="common">Bovine lungworm</name>
    <dbReference type="NCBI Taxonomy" id="29172"/>
    <lineage>
        <taxon>Eukaryota</taxon>
        <taxon>Metazoa</taxon>
        <taxon>Ecdysozoa</taxon>
        <taxon>Nematoda</taxon>
        <taxon>Chromadorea</taxon>
        <taxon>Rhabditida</taxon>
        <taxon>Rhabditina</taxon>
        <taxon>Rhabditomorpha</taxon>
        <taxon>Strongyloidea</taxon>
        <taxon>Metastrongylidae</taxon>
        <taxon>Dictyocaulus</taxon>
    </lineage>
</organism>
<dbReference type="PANTHER" id="PTHR24198">
    <property type="entry name" value="ANKYRIN REPEAT AND PROTEIN KINASE DOMAIN-CONTAINING PROTEIN"/>
    <property type="match status" value="1"/>
</dbReference>
<dbReference type="InterPro" id="IPR002110">
    <property type="entry name" value="Ankyrin_rpt"/>
</dbReference>
<dbReference type="Pfam" id="PF00023">
    <property type="entry name" value="Ank"/>
    <property type="match status" value="2"/>
</dbReference>
<dbReference type="PROSITE" id="PS50088">
    <property type="entry name" value="ANK_REPEAT"/>
    <property type="match status" value="4"/>
</dbReference>
<dbReference type="EMBL" id="KN716163">
    <property type="protein sequence ID" value="KJH52576.1"/>
    <property type="molecule type" value="Genomic_DNA"/>
</dbReference>
<gene>
    <name evidence="4" type="ORF">DICVIV_01286</name>
</gene>
<evidence type="ECO:0000256" key="3">
    <source>
        <dbReference type="PROSITE-ProRule" id="PRU00023"/>
    </source>
</evidence>
<evidence type="ECO:0000313" key="5">
    <source>
        <dbReference type="Proteomes" id="UP000053766"/>
    </source>
</evidence>
<dbReference type="InterPro" id="IPR036770">
    <property type="entry name" value="Ankyrin_rpt-contain_sf"/>
</dbReference>
<dbReference type="STRING" id="29172.A0A0D8YD91"/>
<accession>A0A0D8YD91</accession>
<dbReference type="Proteomes" id="UP000053766">
    <property type="component" value="Unassembled WGS sequence"/>
</dbReference>
<keyword evidence="1" id="KW-0677">Repeat</keyword>
<evidence type="ECO:0000256" key="2">
    <source>
        <dbReference type="ARBA" id="ARBA00023043"/>
    </source>
</evidence>
<keyword evidence="2 3" id="KW-0040">ANK repeat</keyword>
<reference evidence="5" key="2">
    <citation type="journal article" date="2016" name="Sci. Rep.">
        <title>Dictyocaulus viviparus genome, variome and transcriptome elucidate lungworm biology and support future intervention.</title>
        <authorList>
            <person name="McNulty S.N."/>
            <person name="Strube C."/>
            <person name="Rosa B.A."/>
            <person name="Martin J.C."/>
            <person name="Tyagi R."/>
            <person name="Choi Y.J."/>
            <person name="Wang Q."/>
            <person name="Hallsworth Pepin K."/>
            <person name="Zhang X."/>
            <person name="Ozersky P."/>
            <person name="Wilson R.K."/>
            <person name="Sternberg P.W."/>
            <person name="Gasser R.B."/>
            <person name="Mitreva M."/>
        </authorList>
    </citation>
    <scope>NUCLEOTIDE SEQUENCE [LARGE SCALE GENOMIC DNA]</scope>
    <source>
        <strain evidence="5">HannoverDv2000</strain>
    </source>
</reference>
<feature type="repeat" description="ANK" evidence="3">
    <location>
        <begin position="13"/>
        <end position="45"/>
    </location>
</feature>
<evidence type="ECO:0000256" key="1">
    <source>
        <dbReference type="ARBA" id="ARBA00022737"/>
    </source>
</evidence>
<dbReference type="SUPFAM" id="SSF48403">
    <property type="entry name" value="Ankyrin repeat"/>
    <property type="match status" value="1"/>
</dbReference>
<dbReference type="PROSITE" id="PS50297">
    <property type="entry name" value="ANK_REP_REGION"/>
    <property type="match status" value="3"/>
</dbReference>
<feature type="repeat" description="ANK" evidence="3">
    <location>
        <begin position="111"/>
        <end position="143"/>
    </location>
</feature>
<proteinExistence type="predicted"/>
<dbReference type="Gene3D" id="1.25.40.20">
    <property type="entry name" value="Ankyrin repeat-containing domain"/>
    <property type="match status" value="1"/>
</dbReference>
<evidence type="ECO:0000313" key="4">
    <source>
        <dbReference type="EMBL" id="KJH52576.1"/>
    </source>
</evidence>
<name>A0A0D8YD91_DICVI</name>